<feature type="chain" id="PRO_5015105453" evidence="1">
    <location>
        <begin position="19"/>
        <end position="97"/>
    </location>
</feature>
<evidence type="ECO:0000256" key="1">
    <source>
        <dbReference type="SAM" id="SignalP"/>
    </source>
</evidence>
<dbReference type="Proteomes" id="UP000241769">
    <property type="component" value="Unassembled WGS sequence"/>
</dbReference>
<gene>
    <name evidence="2" type="ORF">PROFUN_01503</name>
</gene>
<dbReference type="AlphaFoldDB" id="A0A2P6NTG8"/>
<sequence>GLEVSMIISLLTLVRCTAHGETLSKFLRIFPPSEPTGKIETGFRKMLVYSDSPMLAKPLTEKAHGLSVHFAFHYSDLFLSDNLQVNCLPADLPQMAL</sequence>
<name>A0A2P6NTG8_9EUKA</name>
<accession>A0A2P6NTG8</accession>
<keyword evidence="3" id="KW-1185">Reference proteome</keyword>
<feature type="non-terminal residue" evidence="2">
    <location>
        <position position="1"/>
    </location>
</feature>
<dbReference type="InParanoid" id="A0A2P6NTG8"/>
<dbReference type="EMBL" id="MDYQ01000021">
    <property type="protein sequence ID" value="PRP87241.1"/>
    <property type="molecule type" value="Genomic_DNA"/>
</dbReference>
<comment type="caution">
    <text evidence="2">The sequence shown here is derived from an EMBL/GenBank/DDBJ whole genome shotgun (WGS) entry which is preliminary data.</text>
</comment>
<keyword evidence="1" id="KW-0732">Signal</keyword>
<reference evidence="2 3" key="1">
    <citation type="journal article" date="2018" name="Genome Biol. Evol.">
        <title>Multiple Roots of Fruiting Body Formation in Amoebozoa.</title>
        <authorList>
            <person name="Hillmann F."/>
            <person name="Forbes G."/>
            <person name="Novohradska S."/>
            <person name="Ferling I."/>
            <person name="Riege K."/>
            <person name="Groth M."/>
            <person name="Westermann M."/>
            <person name="Marz M."/>
            <person name="Spaller T."/>
            <person name="Winckler T."/>
            <person name="Schaap P."/>
            <person name="Glockner G."/>
        </authorList>
    </citation>
    <scope>NUCLEOTIDE SEQUENCE [LARGE SCALE GENOMIC DNA]</scope>
    <source>
        <strain evidence="2 3">Jena</strain>
    </source>
</reference>
<organism evidence="2 3">
    <name type="scientific">Planoprotostelium fungivorum</name>
    <dbReference type="NCBI Taxonomy" id="1890364"/>
    <lineage>
        <taxon>Eukaryota</taxon>
        <taxon>Amoebozoa</taxon>
        <taxon>Evosea</taxon>
        <taxon>Variosea</taxon>
        <taxon>Cavosteliida</taxon>
        <taxon>Cavosteliaceae</taxon>
        <taxon>Planoprotostelium</taxon>
    </lineage>
</organism>
<evidence type="ECO:0000313" key="3">
    <source>
        <dbReference type="Proteomes" id="UP000241769"/>
    </source>
</evidence>
<protein>
    <submittedName>
        <fullName evidence="2">Uncharacterized protein</fullName>
    </submittedName>
</protein>
<proteinExistence type="predicted"/>
<feature type="signal peptide" evidence="1">
    <location>
        <begin position="1"/>
        <end position="18"/>
    </location>
</feature>
<evidence type="ECO:0000313" key="2">
    <source>
        <dbReference type="EMBL" id="PRP87241.1"/>
    </source>
</evidence>